<gene>
    <name evidence="5" type="ORF">U7230_02010</name>
</gene>
<evidence type="ECO:0000256" key="2">
    <source>
        <dbReference type="ARBA" id="ARBA00022759"/>
    </source>
</evidence>
<accession>A0ABZ1BYJ9</accession>
<name>A0ABZ1BYJ9_9FIRM</name>
<dbReference type="PANTHER" id="PTHR12302">
    <property type="entry name" value="EBNA2 BINDING PROTEIN P100"/>
    <property type="match status" value="1"/>
</dbReference>
<dbReference type="InterPro" id="IPR002071">
    <property type="entry name" value="Thermonucl_AS"/>
</dbReference>
<evidence type="ECO:0000313" key="5">
    <source>
        <dbReference type="EMBL" id="WRP17809.1"/>
    </source>
</evidence>
<dbReference type="RefSeq" id="WP_324717079.1">
    <property type="nucleotide sequence ID" value="NZ_CP141615.1"/>
</dbReference>
<dbReference type="PROSITE" id="PS01284">
    <property type="entry name" value="TNASE_2"/>
    <property type="match status" value="1"/>
</dbReference>
<keyword evidence="1" id="KW-0540">Nuclease</keyword>
<protein>
    <submittedName>
        <fullName evidence="5">Thermonuclease family protein</fullName>
    </submittedName>
</protein>
<dbReference type="EMBL" id="CP141615">
    <property type="protein sequence ID" value="WRP17809.1"/>
    <property type="molecule type" value="Genomic_DNA"/>
</dbReference>
<dbReference type="PANTHER" id="PTHR12302:SF3">
    <property type="entry name" value="SERINE_THREONINE-PROTEIN KINASE 31"/>
    <property type="match status" value="1"/>
</dbReference>
<reference evidence="5 6" key="1">
    <citation type="journal article" date="2024" name="Front. Microbiol.">
        <title>Novel thermophilic genera Geochorda gen. nov. and Carboxydochorda gen. nov. from the deep terrestrial subsurface reveal the ecophysiological diversity in the class Limnochordia.</title>
        <authorList>
            <person name="Karnachuk O.V."/>
            <person name="Lukina A.P."/>
            <person name="Avakyan M.R."/>
            <person name="Kadnikov V.V."/>
            <person name="Begmatov S."/>
            <person name="Beletsky A.V."/>
            <person name="Vlasova K.G."/>
            <person name="Novikov A.A."/>
            <person name="Shcherbakova V.A."/>
            <person name="Mardanov A.V."/>
            <person name="Ravin N.V."/>
        </authorList>
    </citation>
    <scope>NUCLEOTIDE SEQUENCE [LARGE SCALE GENOMIC DNA]</scope>
    <source>
        <strain evidence="5 6">L945</strain>
    </source>
</reference>
<dbReference type="SMART" id="SM00318">
    <property type="entry name" value="SNc"/>
    <property type="match status" value="1"/>
</dbReference>
<dbReference type="Pfam" id="PF00565">
    <property type="entry name" value="SNase"/>
    <property type="match status" value="1"/>
</dbReference>
<keyword evidence="2" id="KW-0255">Endonuclease</keyword>
<evidence type="ECO:0000256" key="1">
    <source>
        <dbReference type="ARBA" id="ARBA00022722"/>
    </source>
</evidence>
<dbReference type="InterPro" id="IPR016071">
    <property type="entry name" value="Staphylococal_nuclease_OB-fold"/>
</dbReference>
<evidence type="ECO:0000313" key="6">
    <source>
        <dbReference type="Proteomes" id="UP001332192"/>
    </source>
</evidence>
<evidence type="ECO:0000259" key="4">
    <source>
        <dbReference type="PROSITE" id="PS50830"/>
    </source>
</evidence>
<dbReference type="InterPro" id="IPR035437">
    <property type="entry name" value="SNase_OB-fold_sf"/>
</dbReference>
<dbReference type="PROSITE" id="PS50830">
    <property type="entry name" value="TNASE_3"/>
    <property type="match status" value="1"/>
</dbReference>
<proteinExistence type="predicted"/>
<keyword evidence="6" id="KW-1185">Reference proteome</keyword>
<keyword evidence="3" id="KW-0378">Hydrolase</keyword>
<dbReference type="SUPFAM" id="SSF50199">
    <property type="entry name" value="Staphylococcal nuclease"/>
    <property type="match status" value="1"/>
</dbReference>
<dbReference type="Gene3D" id="2.40.50.90">
    <property type="match status" value="1"/>
</dbReference>
<sequence length="160" mass="18164">MLLAYAGVLAYQRWMGRDALPPGPHPSPPPGAVADYVVRVIDGDTIETRELGRVRYIGVDTPEMNAPDPDVRRMARMAREANVRLVGGRTVLLATDVQERDRYGRTLAYVWTADRQVMVNAWLLEQGYARVLTVPPNVRYADFFVALQQRARREGRGLWR</sequence>
<feature type="domain" description="TNase-like" evidence="4">
    <location>
        <begin position="31"/>
        <end position="160"/>
    </location>
</feature>
<dbReference type="Proteomes" id="UP001332192">
    <property type="component" value="Chromosome"/>
</dbReference>
<organism evidence="5 6">
    <name type="scientific">Carboxydichorda subterranea</name>
    <dbReference type="NCBI Taxonomy" id="3109565"/>
    <lineage>
        <taxon>Bacteria</taxon>
        <taxon>Bacillati</taxon>
        <taxon>Bacillota</taxon>
        <taxon>Limnochordia</taxon>
        <taxon>Limnochordales</taxon>
        <taxon>Geochordaceae</taxon>
        <taxon>Carboxydichorda</taxon>
    </lineage>
</organism>
<evidence type="ECO:0000256" key="3">
    <source>
        <dbReference type="ARBA" id="ARBA00022801"/>
    </source>
</evidence>